<evidence type="ECO:0000313" key="3">
    <source>
        <dbReference type="EMBL" id="CAF3563571.1"/>
    </source>
</evidence>
<keyword evidence="1" id="KW-0472">Membrane</keyword>
<reference evidence="3" key="1">
    <citation type="submission" date="2021-02" db="EMBL/GenBank/DDBJ databases">
        <authorList>
            <person name="Nowell W R."/>
        </authorList>
    </citation>
    <scope>NUCLEOTIDE SEQUENCE</scope>
</reference>
<proteinExistence type="predicted"/>
<evidence type="ECO:0000313" key="4">
    <source>
        <dbReference type="Proteomes" id="UP000663868"/>
    </source>
</evidence>
<sequence>MEPNITFSDQTHKIIIPSPRPTGDRTGLYILLLLLSLLFILIFYLIYNFIAYKRYSYSQKKKLEIEKQFNDRLLAVLSQCNEQQQQQQQQQQQSMKRSHSYEQSIISSNDTPLLITTSLNNQENFKSINKSVSNQYHITNQLVSDL</sequence>
<gene>
    <name evidence="2" type="ORF">IZO911_LOCUS34802</name>
    <name evidence="3" type="ORF">KXQ929_LOCUS3266</name>
</gene>
<protein>
    <submittedName>
        <fullName evidence="3">Uncharacterized protein</fullName>
    </submittedName>
</protein>
<feature type="transmembrane region" description="Helical" evidence="1">
    <location>
        <begin position="28"/>
        <end position="52"/>
    </location>
</feature>
<keyword evidence="1" id="KW-0812">Transmembrane</keyword>
<accession>A0A818L5Q9</accession>
<name>A0A818L5Q9_9BILA</name>
<evidence type="ECO:0000256" key="1">
    <source>
        <dbReference type="SAM" id="Phobius"/>
    </source>
</evidence>
<dbReference type="AlphaFoldDB" id="A0A818L5Q9"/>
<keyword evidence="1" id="KW-1133">Transmembrane helix</keyword>
<dbReference type="Proteomes" id="UP000663860">
    <property type="component" value="Unassembled WGS sequence"/>
</dbReference>
<dbReference type="Proteomes" id="UP000663868">
    <property type="component" value="Unassembled WGS sequence"/>
</dbReference>
<dbReference type="EMBL" id="CAJOBB010000104">
    <property type="protein sequence ID" value="CAF3563571.1"/>
    <property type="molecule type" value="Genomic_DNA"/>
</dbReference>
<evidence type="ECO:0000313" key="2">
    <source>
        <dbReference type="EMBL" id="CAF1314599.1"/>
    </source>
</evidence>
<dbReference type="EMBL" id="CAJNOE010000704">
    <property type="protein sequence ID" value="CAF1314599.1"/>
    <property type="molecule type" value="Genomic_DNA"/>
</dbReference>
<organism evidence="3 4">
    <name type="scientific">Adineta steineri</name>
    <dbReference type="NCBI Taxonomy" id="433720"/>
    <lineage>
        <taxon>Eukaryota</taxon>
        <taxon>Metazoa</taxon>
        <taxon>Spiralia</taxon>
        <taxon>Gnathifera</taxon>
        <taxon>Rotifera</taxon>
        <taxon>Eurotatoria</taxon>
        <taxon>Bdelloidea</taxon>
        <taxon>Adinetida</taxon>
        <taxon>Adinetidae</taxon>
        <taxon>Adineta</taxon>
    </lineage>
</organism>
<comment type="caution">
    <text evidence="3">The sequence shown here is derived from an EMBL/GenBank/DDBJ whole genome shotgun (WGS) entry which is preliminary data.</text>
</comment>